<reference evidence="4 5" key="1">
    <citation type="submission" date="2021-02" db="EMBL/GenBank/DDBJ databases">
        <title>Alicyclobacillus curvatus sp. nov. and Alicyclobacillus mengziensis sp. nov., two acidophilic bacteria isolated from acid mine drainage.</title>
        <authorList>
            <person name="Huang Y."/>
        </authorList>
    </citation>
    <scope>NUCLEOTIDE SEQUENCE [LARGE SCALE GENOMIC DNA]</scope>
    <source>
        <strain evidence="4 5">S30H14</strain>
    </source>
</reference>
<proteinExistence type="predicted"/>
<keyword evidence="2" id="KW-0812">Transmembrane</keyword>
<evidence type="ECO:0000313" key="5">
    <source>
        <dbReference type="Proteomes" id="UP000663505"/>
    </source>
</evidence>
<keyword evidence="5" id="KW-1185">Reference proteome</keyword>
<evidence type="ECO:0000256" key="3">
    <source>
        <dbReference type="SAM" id="SignalP"/>
    </source>
</evidence>
<feature type="region of interest" description="Disordered" evidence="1">
    <location>
        <begin position="38"/>
        <end position="83"/>
    </location>
</feature>
<keyword evidence="2" id="KW-0472">Membrane</keyword>
<accession>A0A9X7VYU8</accession>
<dbReference type="KEGG" id="afx:JZ786_00345"/>
<dbReference type="Proteomes" id="UP000663505">
    <property type="component" value="Chromosome"/>
</dbReference>
<sequence>MQRDTSMPRRKARWVRNVALLAVVFGMFAATPVTAWAKQDHSNNGNHNGEGNGGHDNGKGNNGNNSGNHGNTTTGSNPSGSVPEVPYAAVLPIVIIGMTVFVYRRRTKSA</sequence>
<protein>
    <recommendedName>
        <fullName evidence="6">Secreted protein with PEP-CTERM sorting signal</fullName>
    </recommendedName>
</protein>
<keyword evidence="3" id="KW-0732">Signal</keyword>
<evidence type="ECO:0000313" key="4">
    <source>
        <dbReference type="EMBL" id="QSO47556.1"/>
    </source>
</evidence>
<feature type="chain" id="PRO_5040925324" description="Secreted protein with PEP-CTERM sorting signal" evidence="3">
    <location>
        <begin position="36"/>
        <end position="110"/>
    </location>
</feature>
<dbReference type="RefSeq" id="WP_206656900.1">
    <property type="nucleotide sequence ID" value="NZ_CP071182.1"/>
</dbReference>
<evidence type="ECO:0008006" key="6">
    <source>
        <dbReference type="Google" id="ProtNLM"/>
    </source>
</evidence>
<keyword evidence="2" id="KW-1133">Transmembrane helix</keyword>
<feature type="compositionally biased region" description="Low complexity" evidence="1">
    <location>
        <begin position="62"/>
        <end position="81"/>
    </location>
</feature>
<evidence type="ECO:0000256" key="2">
    <source>
        <dbReference type="SAM" id="Phobius"/>
    </source>
</evidence>
<feature type="transmembrane region" description="Helical" evidence="2">
    <location>
        <begin position="85"/>
        <end position="103"/>
    </location>
</feature>
<dbReference type="AlphaFoldDB" id="A0A9X7VYU8"/>
<name>A0A9X7VYU8_9BACL</name>
<dbReference type="EMBL" id="CP071182">
    <property type="protein sequence ID" value="QSO47556.1"/>
    <property type="molecule type" value="Genomic_DNA"/>
</dbReference>
<evidence type="ECO:0000256" key="1">
    <source>
        <dbReference type="SAM" id="MobiDB-lite"/>
    </source>
</evidence>
<feature type="signal peptide" evidence="3">
    <location>
        <begin position="1"/>
        <end position="35"/>
    </location>
</feature>
<gene>
    <name evidence="4" type="ORF">JZ786_00345</name>
</gene>
<organism evidence="4 5">
    <name type="scientific">Alicyclobacillus mengziensis</name>
    <dbReference type="NCBI Taxonomy" id="2931921"/>
    <lineage>
        <taxon>Bacteria</taxon>
        <taxon>Bacillati</taxon>
        <taxon>Bacillota</taxon>
        <taxon>Bacilli</taxon>
        <taxon>Bacillales</taxon>
        <taxon>Alicyclobacillaceae</taxon>
        <taxon>Alicyclobacillus</taxon>
    </lineage>
</organism>